<evidence type="ECO:0000256" key="1">
    <source>
        <dbReference type="SAM" id="Phobius"/>
    </source>
</evidence>
<keyword evidence="1" id="KW-0812">Transmembrane</keyword>
<dbReference type="InterPro" id="IPR016833">
    <property type="entry name" value="Put_Na-Bile_cotransptr"/>
</dbReference>
<protein>
    <submittedName>
        <fullName evidence="2">Solute carrier family 10 (Sodium/bile acid cotransporter), member 7</fullName>
    </submittedName>
</protein>
<proteinExistence type="predicted"/>
<dbReference type="EMBL" id="FMTS01000001">
    <property type="protein sequence ID" value="SCW30140.1"/>
    <property type="molecule type" value="Genomic_DNA"/>
</dbReference>
<dbReference type="PIRSF" id="PIRSF026166">
    <property type="entry name" value="UCP026166"/>
    <property type="match status" value="1"/>
</dbReference>
<dbReference type="RefSeq" id="WP_245678798.1">
    <property type="nucleotide sequence ID" value="NZ_CBCRYE010000001.1"/>
</dbReference>
<feature type="transmembrane region" description="Helical" evidence="1">
    <location>
        <begin position="284"/>
        <end position="305"/>
    </location>
</feature>
<dbReference type="PANTHER" id="PTHR18640:SF5">
    <property type="entry name" value="SODIUM_BILE ACID COTRANSPORTER 7"/>
    <property type="match status" value="1"/>
</dbReference>
<dbReference type="InterPro" id="IPR038770">
    <property type="entry name" value="Na+/solute_symporter_sf"/>
</dbReference>
<dbReference type="Gene3D" id="1.20.1530.20">
    <property type="match status" value="1"/>
</dbReference>
<dbReference type="STRING" id="260084.SAMN02927928_0265"/>
<accession>A0A1G4PD38</accession>
<feature type="transmembrane region" description="Helical" evidence="1">
    <location>
        <begin position="7"/>
        <end position="27"/>
    </location>
</feature>
<dbReference type="PANTHER" id="PTHR18640">
    <property type="entry name" value="SOLUTE CARRIER FAMILY 10 MEMBER 7"/>
    <property type="match status" value="1"/>
</dbReference>
<dbReference type="Proteomes" id="UP000199150">
    <property type="component" value="Unassembled WGS sequence"/>
</dbReference>
<gene>
    <name evidence="2" type="ORF">SAMN02927928_0265</name>
</gene>
<name>A0A1G4PD38_9CAUL</name>
<evidence type="ECO:0000313" key="2">
    <source>
        <dbReference type="EMBL" id="SCW30140.1"/>
    </source>
</evidence>
<feature type="transmembrane region" description="Helical" evidence="1">
    <location>
        <begin position="39"/>
        <end position="58"/>
    </location>
</feature>
<dbReference type="Pfam" id="PF13593">
    <property type="entry name" value="SBF_like"/>
    <property type="match status" value="1"/>
</dbReference>
<feature type="transmembrane region" description="Helical" evidence="1">
    <location>
        <begin position="105"/>
        <end position="125"/>
    </location>
</feature>
<evidence type="ECO:0000313" key="3">
    <source>
        <dbReference type="Proteomes" id="UP000199150"/>
    </source>
</evidence>
<keyword evidence="1" id="KW-0472">Membrane</keyword>
<feature type="transmembrane region" description="Helical" evidence="1">
    <location>
        <begin position="165"/>
        <end position="185"/>
    </location>
</feature>
<sequence>MKVGKVRIDAFLTGMVLAIILAALFPTPGVHGGFLHPELLTKLGIALIFFLNGAMLSFHALKDGVLRWRLHLIIQVATFVLFPVIGLVFLAVAGRWISPDLQLGFFYLCALPSTVSSSVAMTSAARGNVPVAVFNATISSLIGIVVTPLWMSLLLKTSGHHLDVAGVFIDLFKWMVLPMIIGQVLRRWIGAWLHRRKKLAQTADRGTILLLVYTSFCDSFALNIWSSTNLIVMLSVIAATLVLFFGVLLLLWKLCDLGGIAPAFRSAVVFCGTKKSLATGVPMASLIFAGHASGLGLILLPIMIYHPLQLLICTPLASRWAKEAQA</sequence>
<keyword evidence="3" id="KW-1185">Reference proteome</keyword>
<feature type="transmembrane region" description="Helical" evidence="1">
    <location>
        <begin position="132"/>
        <end position="153"/>
    </location>
</feature>
<feature type="transmembrane region" description="Helical" evidence="1">
    <location>
        <begin position="70"/>
        <end position="93"/>
    </location>
</feature>
<feature type="transmembrane region" description="Helical" evidence="1">
    <location>
        <begin position="206"/>
        <end position="225"/>
    </location>
</feature>
<organism evidence="2 3">
    <name type="scientific">Asticcacaulis taihuensis</name>
    <dbReference type="NCBI Taxonomy" id="260084"/>
    <lineage>
        <taxon>Bacteria</taxon>
        <taxon>Pseudomonadati</taxon>
        <taxon>Pseudomonadota</taxon>
        <taxon>Alphaproteobacteria</taxon>
        <taxon>Caulobacterales</taxon>
        <taxon>Caulobacteraceae</taxon>
        <taxon>Asticcacaulis</taxon>
    </lineage>
</organism>
<feature type="transmembrane region" description="Helical" evidence="1">
    <location>
        <begin position="231"/>
        <end position="252"/>
    </location>
</feature>
<dbReference type="AlphaFoldDB" id="A0A1G4PD38"/>
<keyword evidence="1" id="KW-1133">Transmembrane helix</keyword>
<reference evidence="3" key="1">
    <citation type="submission" date="2016-10" db="EMBL/GenBank/DDBJ databases">
        <authorList>
            <person name="Varghese N."/>
            <person name="Submissions S."/>
        </authorList>
    </citation>
    <scope>NUCLEOTIDE SEQUENCE [LARGE SCALE GENOMIC DNA]</scope>
    <source>
        <strain evidence="3">CGMCC 1.3431</strain>
    </source>
</reference>
<dbReference type="GO" id="GO:0005886">
    <property type="term" value="C:plasma membrane"/>
    <property type="evidence" value="ECO:0007669"/>
    <property type="project" value="TreeGrafter"/>
</dbReference>